<evidence type="ECO:0000313" key="1">
    <source>
        <dbReference type="EMBL" id="CAA7040475.1"/>
    </source>
</evidence>
<dbReference type="AlphaFoldDB" id="A0A6D2JB65"/>
<protein>
    <submittedName>
        <fullName evidence="1">Uncharacterized protein</fullName>
    </submittedName>
</protein>
<keyword evidence="2" id="KW-1185">Reference proteome</keyword>
<name>A0A6D2JB65_9BRAS</name>
<dbReference type="EMBL" id="CACVBM020001229">
    <property type="protein sequence ID" value="CAA7040475.1"/>
    <property type="molecule type" value="Genomic_DNA"/>
</dbReference>
<sequence>MSTLARNRWFVIHQIIPQNLQLSIVIDHTRPALSKIRKVRFDFLDTRTVSLGKPILNLLPQFCWIFFVGQSSSHLCLYGIEDPQSHHRTRRSPVFKLMTLLIWFQYGSVDESILLLDSQHCSHCLSSFIKVVSIELHLCNHSSWVFIGGQLVNRSHVFLLSTGNRCHLFLLSTLVFSFVFRSAGFSHHGSDTMNKERYGGRVS</sequence>
<dbReference type="Proteomes" id="UP000467841">
    <property type="component" value="Unassembled WGS sequence"/>
</dbReference>
<comment type="caution">
    <text evidence="1">The sequence shown here is derived from an EMBL/GenBank/DDBJ whole genome shotgun (WGS) entry which is preliminary data.</text>
</comment>
<accession>A0A6D2JB65</accession>
<evidence type="ECO:0000313" key="2">
    <source>
        <dbReference type="Proteomes" id="UP000467841"/>
    </source>
</evidence>
<proteinExistence type="predicted"/>
<reference evidence="1" key="1">
    <citation type="submission" date="2020-01" db="EMBL/GenBank/DDBJ databases">
        <authorList>
            <person name="Mishra B."/>
        </authorList>
    </citation>
    <scope>NUCLEOTIDE SEQUENCE [LARGE SCALE GENOMIC DNA]</scope>
</reference>
<gene>
    <name evidence="1" type="ORF">MERR_LOCUS27710</name>
</gene>
<organism evidence="1 2">
    <name type="scientific">Microthlaspi erraticum</name>
    <dbReference type="NCBI Taxonomy" id="1685480"/>
    <lineage>
        <taxon>Eukaryota</taxon>
        <taxon>Viridiplantae</taxon>
        <taxon>Streptophyta</taxon>
        <taxon>Embryophyta</taxon>
        <taxon>Tracheophyta</taxon>
        <taxon>Spermatophyta</taxon>
        <taxon>Magnoliopsida</taxon>
        <taxon>eudicotyledons</taxon>
        <taxon>Gunneridae</taxon>
        <taxon>Pentapetalae</taxon>
        <taxon>rosids</taxon>
        <taxon>malvids</taxon>
        <taxon>Brassicales</taxon>
        <taxon>Brassicaceae</taxon>
        <taxon>Coluteocarpeae</taxon>
        <taxon>Microthlaspi</taxon>
    </lineage>
</organism>